<dbReference type="CTD" id="126306"/>
<gene>
    <name evidence="3" type="primary">JSRP1</name>
</gene>
<sequence>MIVTQRERERERQRHRQKEKQAPCTGSPMWDSILCLQDRALGQRQAPNRCATQGSLFTHFNVNNCTSIYGRPVWSLSLPRRAGVKKEELKAGIQTGIGTPCSRQLKGGSKSSPSTGERGHTARQLVPRPDGPRAPGAPLRNRDKLLSRAHTRAFGGLPTTQETGQGDPATSFPGAQGCQQGPALPGGGVTLQPRGCPPAVASHPPSSPLLSAQGADWASPLPPATCRCPSRPFPELRLPGPGGGRAPPQLGSGPTVSMTTRALQELDGGLGSRQAGENLSTPEAPCPAQPQDDRAQAMPRLADSSSWPHDSQEPAAEGSPASGADTRPKKTEKEPVAKVAPGPGKERLKAGATPRSPARRKAQASPPPQRPPPPPAPSDELPWGDLSLNKCLVLASLVALLGSAFQLCRDAVAGDADAPARVPEPWVPPSSARAPERASPPPKPKPKPEAWAPPAGPAAPPAEAEDKAEAAGSPEAAEKAAGDERAPTEPARRERPRRERPRRERPRAAGEPRGGPPRRWEAREQGRRPWARDPRGPGPTKRPGWDSPRRADEDRPPGRRKHRARKGRA</sequence>
<dbReference type="AlphaFoldDB" id="A0A3Q7UAV7"/>
<dbReference type="RefSeq" id="XP_025875071.2">
    <property type="nucleotide sequence ID" value="XM_026019286.2"/>
</dbReference>
<feature type="compositionally biased region" description="Basic and acidic residues" evidence="1">
    <location>
        <begin position="326"/>
        <end position="336"/>
    </location>
</feature>
<feature type="compositionally biased region" description="Basic and acidic residues" evidence="1">
    <location>
        <begin position="543"/>
        <end position="557"/>
    </location>
</feature>
<reference evidence="3" key="2">
    <citation type="submission" date="2025-08" db="UniProtKB">
        <authorList>
            <consortium name="RefSeq"/>
        </authorList>
    </citation>
    <scope>IDENTIFICATION</scope>
    <source>
        <tissue evidence="3">Cell line</tissue>
    </source>
</reference>
<accession>A0A3Q7UAV7</accession>
<dbReference type="Pfam" id="PF15312">
    <property type="entry name" value="JSRP"/>
    <property type="match status" value="1"/>
</dbReference>
<keyword evidence="2" id="KW-1185">Reference proteome</keyword>
<reference key="1">
    <citation type="submission" date="2019-01" db="UniProtKB">
        <authorList>
            <consortium name="RefSeq"/>
        </authorList>
    </citation>
    <scope>IDENTIFICATION</scope>
</reference>
<evidence type="ECO:0000256" key="1">
    <source>
        <dbReference type="SAM" id="MobiDB-lite"/>
    </source>
</evidence>
<organism evidence="2 3">
    <name type="scientific">Vulpes vulpes</name>
    <name type="common">Red fox</name>
    <dbReference type="NCBI Taxonomy" id="9627"/>
    <lineage>
        <taxon>Eukaryota</taxon>
        <taxon>Metazoa</taxon>
        <taxon>Chordata</taxon>
        <taxon>Craniata</taxon>
        <taxon>Vertebrata</taxon>
        <taxon>Euteleostomi</taxon>
        <taxon>Mammalia</taxon>
        <taxon>Eutheria</taxon>
        <taxon>Laurasiatheria</taxon>
        <taxon>Carnivora</taxon>
        <taxon>Caniformia</taxon>
        <taxon>Canidae</taxon>
        <taxon>Vulpes</taxon>
    </lineage>
</organism>
<feature type="region of interest" description="Disordered" evidence="1">
    <location>
        <begin position="1"/>
        <end position="25"/>
    </location>
</feature>
<proteinExistence type="predicted"/>
<evidence type="ECO:0000313" key="3">
    <source>
        <dbReference type="RefSeq" id="XP_025875071.2"/>
    </source>
</evidence>
<dbReference type="Proteomes" id="UP001652641">
    <property type="component" value="Chromosome 9"/>
</dbReference>
<dbReference type="GO" id="GO:0003009">
    <property type="term" value="P:skeletal muscle contraction"/>
    <property type="evidence" value="ECO:0007669"/>
    <property type="project" value="TreeGrafter"/>
</dbReference>
<dbReference type="GeneID" id="112935534"/>
<feature type="region of interest" description="Disordered" evidence="1">
    <location>
        <begin position="95"/>
        <end position="384"/>
    </location>
</feature>
<name>A0A3Q7UAV7_VULVU</name>
<evidence type="ECO:0000313" key="2">
    <source>
        <dbReference type="Proteomes" id="UP001652641"/>
    </source>
</evidence>
<feature type="compositionally biased region" description="Pro residues" evidence="1">
    <location>
        <begin position="365"/>
        <end position="377"/>
    </location>
</feature>
<protein>
    <submittedName>
        <fullName evidence="3">Junctional sarcoplasmic reticulum protein 1 isoform X1</fullName>
    </submittedName>
</protein>
<dbReference type="KEGG" id="vvp:112935534"/>
<feature type="region of interest" description="Disordered" evidence="1">
    <location>
        <begin position="415"/>
        <end position="569"/>
    </location>
</feature>
<feature type="compositionally biased region" description="Basic and acidic residues" evidence="1">
    <location>
        <begin position="1"/>
        <end position="12"/>
    </location>
</feature>
<dbReference type="PANTHER" id="PTHR22397">
    <property type="entry name" value="JUNCTIONAL SARCOPLASMIC RETICULUM PROTEIN 1"/>
    <property type="match status" value="1"/>
</dbReference>
<feature type="compositionally biased region" description="Basic and acidic residues" evidence="1">
    <location>
        <begin position="518"/>
        <end position="535"/>
    </location>
</feature>
<dbReference type="InterPro" id="IPR026178">
    <property type="entry name" value="JSRP1"/>
</dbReference>
<feature type="compositionally biased region" description="Low complexity" evidence="1">
    <location>
        <begin position="197"/>
        <end position="212"/>
    </location>
</feature>
<dbReference type="GO" id="GO:0016529">
    <property type="term" value="C:sarcoplasmic reticulum"/>
    <property type="evidence" value="ECO:0007669"/>
    <property type="project" value="TreeGrafter"/>
</dbReference>
<feature type="compositionally biased region" description="Basic and acidic residues" evidence="1">
    <location>
        <begin position="476"/>
        <end position="497"/>
    </location>
</feature>
<dbReference type="PANTHER" id="PTHR22397:SF2">
    <property type="entry name" value="JUNCTIONAL SARCOPLASMIC RETICULUM PROTEIN 1"/>
    <property type="match status" value="1"/>
</dbReference>
<feature type="compositionally biased region" description="Basic residues" evidence="1">
    <location>
        <begin position="558"/>
        <end position="569"/>
    </location>
</feature>
<feature type="compositionally biased region" description="Polar residues" evidence="1">
    <location>
        <begin position="252"/>
        <end position="262"/>
    </location>
</feature>